<keyword evidence="3" id="KW-0808">Transferase</keyword>
<dbReference type="Pfam" id="PF15609">
    <property type="entry name" value="PRTase_2"/>
    <property type="match status" value="1"/>
</dbReference>
<evidence type="ECO:0000259" key="2">
    <source>
        <dbReference type="Pfam" id="PF15609"/>
    </source>
</evidence>
<dbReference type="EMBL" id="JAQKAB010000004">
    <property type="protein sequence ID" value="MDA7026414.1"/>
    <property type="molecule type" value="Genomic_DNA"/>
</dbReference>
<evidence type="ECO:0000313" key="4">
    <source>
        <dbReference type="Proteomes" id="UP001211894"/>
    </source>
</evidence>
<dbReference type="InterPro" id="IPR041688">
    <property type="entry name" value="PRTase_2"/>
</dbReference>
<proteinExistence type="predicted"/>
<dbReference type="InterPro" id="IPR022537">
    <property type="entry name" value="TRSP_dom"/>
</dbReference>
<name>A0ABT4X3T4_9BACI</name>
<dbReference type="RefSeq" id="WP_271340279.1">
    <property type="nucleotide sequence ID" value="NZ_JAQKAB010000004.1"/>
</dbReference>
<accession>A0ABT4X3T4</accession>
<dbReference type="CDD" id="cd06223">
    <property type="entry name" value="PRTases_typeI"/>
    <property type="match status" value="1"/>
</dbReference>
<dbReference type="SUPFAM" id="SSF53271">
    <property type="entry name" value="PRTase-like"/>
    <property type="match status" value="1"/>
</dbReference>
<feature type="domain" description="Orotate phosphoribosyltransferase-like" evidence="2">
    <location>
        <begin position="41"/>
        <end position="260"/>
    </location>
</feature>
<sequence length="448" mass="50821">MKTGATLTYSQQKKKHFQILDHMEVDLLIDDNPLSIPPEKLFAMAARVNKKRGFLFVSKVLGKHIPVNPLKPLLASGLLAIEHAERTNGIAGDVKSTVIAGFLAEDVESMEKAYTLLRKQRLKLSKPPIVIGFAETATALGQGVFDLLEGATYIHTTRESPENLNPVLTFEEEHSHAVDQRCYTAEEVLTKDRPIILVDDEITTGKTVLNIIRDIQQKYPRKEYAVLSLLDWRSLDHKKDFQKVEDELGVTISTTALLSGSVTFTGQTLDQTSYHYEPVETEMNSSIRQIDLSEYFTKLSNQKEFVKETGRFGIDDHDKRTIELACQKAGRHLNSLRKGKRILCLGTGEFMYLPMKIATFMGDNVFYQSTTRSPIHPVDRTQYAVKNGYSFPNPENQNVKHFIYNLPEQGYDEVFLFVEKPVIDKSLQPFLKICSDRKIEQVTIVTFS</sequence>
<evidence type="ECO:0000313" key="3">
    <source>
        <dbReference type="EMBL" id="MDA7026414.1"/>
    </source>
</evidence>
<dbReference type="PIRSF" id="PIRSF020967">
    <property type="entry name" value="UCP020967"/>
    <property type="match status" value="1"/>
</dbReference>
<dbReference type="GO" id="GO:0016757">
    <property type="term" value="F:glycosyltransferase activity"/>
    <property type="evidence" value="ECO:0007669"/>
    <property type="project" value="UniProtKB-KW"/>
</dbReference>
<gene>
    <name evidence="3" type="ORF">PJ311_07255</name>
</gene>
<dbReference type="Proteomes" id="UP001211894">
    <property type="component" value="Unassembled WGS sequence"/>
</dbReference>
<organism evidence="3 4">
    <name type="scientific">Bacillus changyiensis</name>
    <dbReference type="NCBI Taxonomy" id="3004103"/>
    <lineage>
        <taxon>Bacteria</taxon>
        <taxon>Bacillati</taxon>
        <taxon>Bacillota</taxon>
        <taxon>Bacilli</taxon>
        <taxon>Bacillales</taxon>
        <taxon>Bacillaceae</taxon>
        <taxon>Bacillus</taxon>
    </lineage>
</organism>
<reference evidence="3 4" key="1">
    <citation type="submission" date="2023-01" db="EMBL/GenBank/DDBJ databases">
        <title>Bacillus changyiensis sp. nov., isolated from a coastal deposit.</title>
        <authorList>
            <person name="Xiao G."/>
            <person name="Lai Q."/>
            <person name="Hu Z."/>
            <person name="Shao Z."/>
        </authorList>
    </citation>
    <scope>NUCLEOTIDE SEQUENCE [LARGE SCALE GENOMIC DNA]</scope>
    <source>
        <strain evidence="3 4">CLL-7-23</strain>
    </source>
</reference>
<dbReference type="Gene3D" id="3.40.50.2020">
    <property type="match status" value="1"/>
</dbReference>
<keyword evidence="3" id="KW-0328">Glycosyltransferase</keyword>
<keyword evidence="4" id="KW-1185">Reference proteome</keyword>
<protein>
    <submittedName>
        <fullName evidence="3">Phosphoribosyltransferase family protein</fullName>
    </submittedName>
</protein>
<dbReference type="InterPro" id="IPR029057">
    <property type="entry name" value="PRTase-like"/>
</dbReference>
<dbReference type="InterPro" id="IPR000836">
    <property type="entry name" value="PRTase_dom"/>
</dbReference>
<dbReference type="Pfam" id="PF12500">
    <property type="entry name" value="TRSP"/>
    <property type="match status" value="1"/>
</dbReference>
<feature type="domain" description="TRSP" evidence="1">
    <location>
        <begin position="308"/>
        <end position="432"/>
    </location>
</feature>
<comment type="caution">
    <text evidence="3">The sequence shown here is derived from an EMBL/GenBank/DDBJ whole genome shotgun (WGS) entry which is preliminary data.</text>
</comment>
<evidence type="ECO:0000259" key="1">
    <source>
        <dbReference type="Pfam" id="PF12500"/>
    </source>
</evidence>
<dbReference type="InterPro" id="IPR011214">
    <property type="entry name" value="UCP020967"/>
</dbReference>